<evidence type="ECO:0000313" key="6">
    <source>
        <dbReference type="Proteomes" id="UP000620266"/>
    </source>
</evidence>
<accession>A0A8J2UL77</accession>
<proteinExistence type="inferred from homology"/>
<dbReference type="GO" id="GO:0009307">
    <property type="term" value="P:DNA restriction-modification system"/>
    <property type="evidence" value="ECO:0007669"/>
    <property type="project" value="UniProtKB-KW"/>
</dbReference>
<name>A0A8J2UL77_9BURK</name>
<feature type="domain" description="Type I restriction modification DNA specificity" evidence="4">
    <location>
        <begin position="23"/>
        <end position="153"/>
    </location>
</feature>
<evidence type="ECO:0000259" key="4">
    <source>
        <dbReference type="Pfam" id="PF01420"/>
    </source>
</evidence>
<dbReference type="Proteomes" id="UP000620266">
    <property type="component" value="Unassembled WGS sequence"/>
</dbReference>
<dbReference type="SUPFAM" id="SSF116734">
    <property type="entry name" value="DNA methylase specificity domain"/>
    <property type="match status" value="2"/>
</dbReference>
<evidence type="ECO:0000313" key="5">
    <source>
        <dbReference type="EMBL" id="GGB99843.1"/>
    </source>
</evidence>
<evidence type="ECO:0000256" key="1">
    <source>
        <dbReference type="ARBA" id="ARBA00010923"/>
    </source>
</evidence>
<protein>
    <recommendedName>
        <fullName evidence="4">Type I restriction modification DNA specificity domain-containing protein</fullName>
    </recommendedName>
</protein>
<reference evidence="5" key="1">
    <citation type="journal article" date="2014" name="Int. J. Syst. Evol. Microbiol.">
        <title>Complete genome sequence of Corynebacterium casei LMG S-19264T (=DSM 44701T), isolated from a smear-ripened cheese.</title>
        <authorList>
            <consortium name="US DOE Joint Genome Institute (JGI-PGF)"/>
            <person name="Walter F."/>
            <person name="Albersmeier A."/>
            <person name="Kalinowski J."/>
            <person name="Ruckert C."/>
        </authorList>
    </citation>
    <scope>NUCLEOTIDE SEQUENCE</scope>
    <source>
        <strain evidence="5">CCM 7086</strain>
    </source>
</reference>
<dbReference type="EMBL" id="BMCG01000001">
    <property type="protein sequence ID" value="GGB99843.1"/>
    <property type="molecule type" value="Genomic_DNA"/>
</dbReference>
<sequence>MVNMGELFANPRMKNVTMDRVPLNQAERNSSLLKAGDLLFARQSLVLAGAGKCSIFVNDDEEVCFESHVIRCRLNRDLADPDFYFYFFSSSTGRKLIESIVEQGAGASGIRGSDLAELQVPWVDLAIQIRVAAVLRHLDDKIDLNRRINQTLEAMAQAIFKSWFVDFDPVKAKIAAIEQGQDPLRAAMRAISGKTDAELDQMPREHHDQLAATAALFPEAMEESELVEIPKGWAVNTLGSVTNYLSRGISPKYLENGGILVLNQKCIRDFRVDESKGRRHDSTQRKIDGRALELGDVLINSTGVGTLGRVAQVLCLNEPTIVDSHVTVVRASHELNASYLGQYINWKQPNIEAMGEGSTGQTELSRVKLAELLVLTPRENVLKVFDNLISPLNNEISANDRESVKLAKLRDTLLPKLLSGELSVSDVGKLSDTTGAA</sequence>
<comment type="caution">
    <text evidence="5">The sequence shown here is derived from an EMBL/GenBank/DDBJ whole genome shotgun (WGS) entry which is preliminary data.</text>
</comment>
<dbReference type="Pfam" id="PF01420">
    <property type="entry name" value="Methylase_S"/>
    <property type="match status" value="1"/>
</dbReference>
<dbReference type="PANTHER" id="PTHR30408">
    <property type="entry name" value="TYPE-1 RESTRICTION ENZYME ECOKI SPECIFICITY PROTEIN"/>
    <property type="match status" value="1"/>
</dbReference>
<comment type="similarity">
    <text evidence="1">Belongs to the type-I restriction system S methylase family.</text>
</comment>
<evidence type="ECO:0000256" key="3">
    <source>
        <dbReference type="ARBA" id="ARBA00023125"/>
    </source>
</evidence>
<keyword evidence="6" id="KW-1185">Reference proteome</keyword>
<dbReference type="GO" id="GO:0003677">
    <property type="term" value="F:DNA binding"/>
    <property type="evidence" value="ECO:0007669"/>
    <property type="project" value="UniProtKB-KW"/>
</dbReference>
<dbReference type="InterPro" id="IPR044946">
    <property type="entry name" value="Restrct_endonuc_typeI_TRD_sf"/>
</dbReference>
<dbReference type="InterPro" id="IPR052021">
    <property type="entry name" value="Type-I_RS_S_subunit"/>
</dbReference>
<dbReference type="InterPro" id="IPR000055">
    <property type="entry name" value="Restrct_endonuc_typeI_TRD"/>
</dbReference>
<organism evidence="5 6">
    <name type="scientific">Oxalicibacterium flavum</name>
    <dbReference type="NCBI Taxonomy" id="179467"/>
    <lineage>
        <taxon>Bacteria</taxon>
        <taxon>Pseudomonadati</taxon>
        <taxon>Pseudomonadota</taxon>
        <taxon>Betaproteobacteria</taxon>
        <taxon>Burkholderiales</taxon>
        <taxon>Oxalobacteraceae</taxon>
        <taxon>Oxalicibacterium</taxon>
    </lineage>
</organism>
<gene>
    <name evidence="5" type="ORF">GCM10007205_06450</name>
</gene>
<reference evidence="5" key="2">
    <citation type="submission" date="2020-09" db="EMBL/GenBank/DDBJ databases">
        <authorList>
            <person name="Sun Q."/>
            <person name="Sedlacek I."/>
        </authorList>
    </citation>
    <scope>NUCLEOTIDE SEQUENCE</scope>
    <source>
        <strain evidence="5">CCM 7086</strain>
    </source>
</reference>
<keyword evidence="3" id="KW-0238">DNA-binding</keyword>
<dbReference type="Gene3D" id="3.90.220.20">
    <property type="entry name" value="DNA methylase specificity domains"/>
    <property type="match status" value="2"/>
</dbReference>
<evidence type="ECO:0000256" key="2">
    <source>
        <dbReference type="ARBA" id="ARBA00022747"/>
    </source>
</evidence>
<dbReference type="PANTHER" id="PTHR30408:SF13">
    <property type="entry name" value="TYPE I RESTRICTION ENZYME HINDI SPECIFICITY SUBUNIT"/>
    <property type="match status" value="1"/>
</dbReference>
<dbReference type="CDD" id="cd17517">
    <property type="entry name" value="RMtype1_S_EcoKI_StySPI-TRD2-CR2_like"/>
    <property type="match status" value="1"/>
</dbReference>
<keyword evidence="2" id="KW-0680">Restriction system</keyword>
<dbReference type="AlphaFoldDB" id="A0A8J2UL77"/>